<keyword evidence="2 15" id="KW-0963">Cytoplasm</keyword>
<evidence type="ECO:0000256" key="11">
    <source>
        <dbReference type="ARBA" id="ARBA00074372"/>
    </source>
</evidence>
<evidence type="ECO:0000256" key="14">
    <source>
        <dbReference type="ARBA" id="ARBA00083640"/>
    </source>
</evidence>
<comment type="catalytic activity">
    <reaction evidence="5 15">
        <text>L-phenylalanyl-tRNA(Phe) + an N-terminal L-alpha-aminoacyl-[protein] = an N-terminal L-phenylalanyl-L-alpha-aminoacyl-[protein] + tRNA(Phe)</text>
        <dbReference type="Rhea" id="RHEA:43632"/>
        <dbReference type="Rhea" id="RHEA-COMP:9668"/>
        <dbReference type="Rhea" id="RHEA-COMP:9699"/>
        <dbReference type="Rhea" id="RHEA-COMP:10636"/>
        <dbReference type="Rhea" id="RHEA-COMP:10637"/>
        <dbReference type="ChEBI" id="CHEBI:78442"/>
        <dbReference type="ChEBI" id="CHEBI:78531"/>
        <dbReference type="ChEBI" id="CHEBI:78597"/>
        <dbReference type="ChEBI" id="CHEBI:83561"/>
        <dbReference type="EC" id="2.3.2.6"/>
    </reaction>
</comment>
<evidence type="ECO:0000256" key="15">
    <source>
        <dbReference type="HAMAP-Rule" id="MF_00688"/>
    </source>
</evidence>
<dbReference type="PANTHER" id="PTHR30098:SF2">
    <property type="entry name" value="LEUCYL_PHENYLALANYL-TRNA--PROTEIN TRANSFERASE"/>
    <property type="match status" value="1"/>
</dbReference>
<evidence type="ECO:0000313" key="17">
    <source>
        <dbReference type="Proteomes" id="UP000198931"/>
    </source>
</evidence>
<dbReference type="GO" id="GO:0030163">
    <property type="term" value="P:protein catabolic process"/>
    <property type="evidence" value="ECO:0007669"/>
    <property type="project" value="UniProtKB-UniRule"/>
</dbReference>
<dbReference type="Gene3D" id="3.30.70.3550">
    <property type="entry name" value="Leucyl/phenylalanyl-tRNA-protein transferase, N-terminal domain"/>
    <property type="match status" value="1"/>
</dbReference>
<gene>
    <name evidence="15" type="primary">aat</name>
    <name evidence="16" type="ORF">SAMN05443292_2231</name>
</gene>
<proteinExistence type="inferred from homology"/>
<evidence type="ECO:0000256" key="10">
    <source>
        <dbReference type="ARBA" id="ARBA00066767"/>
    </source>
</evidence>
<dbReference type="GO" id="GO:0005737">
    <property type="term" value="C:cytoplasm"/>
    <property type="evidence" value="ECO:0007669"/>
    <property type="project" value="UniProtKB-SubCell"/>
</dbReference>
<dbReference type="SUPFAM" id="SSF55729">
    <property type="entry name" value="Acyl-CoA N-acyltransferases (Nat)"/>
    <property type="match status" value="1"/>
</dbReference>
<dbReference type="PANTHER" id="PTHR30098">
    <property type="entry name" value="LEUCYL/PHENYLALANYL-TRNA--PROTEIN TRANSFERASE"/>
    <property type="match status" value="1"/>
</dbReference>
<dbReference type="STRING" id="1125876.SAMN05443292_2231"/>
<comment type="subcellular location">
    <subcellularLocation>
        <location evidence="1 15">Cytoplasm</location>
    </subcellularLocation>
</comment>
<dbReference type="EMBL" id="FOQT01000004">
    <property type="protein sequence ID" value="SFI35578.1"/>
    <property type="molecule type" value="Genomic_DNA"/>
</dbReference>
<evidence type="ECO:0000256" key="1">
    <source>
        <dbReference type="ARBA" id="ARBA00004496"/>
    </source>
</evidence>
<comment type="function">
    <text evidence="8 15">Functions in the N-end rule pathway of protein degradation where it conjugates Leu, Phe and, less efficiently, Met from aminoacyl-tRNAs to the N-termini of proteins containing an N-terminal arginine or lysine.</text>
</comment>
<organism evidence="16 17">
    <name type="scientific">Halpernia frigidisoli</name>
    <dbReference type="NCBI Taxonomy" id="1125876"/>
    <lineage>
        <taxon>Bacteria</taxon>
        <taxon>Pseudomonadati</taxon>
        <taxon>Bacteroidota</taxon>
        <taxon>Flavobacteriia</taxon>
        <taxon>Flavobacteriales</taxon>
        <taxon>Weeksellaceae</taxon>
        <taxon>Chryseobacterium group</taxon>
        <taxon>Halpernia</taxon>
    </lineage>
</organism>
<dbReference type="Proteomes" id="UP000198931">
    <property type="component" value="Unassembled WGS sequence"/>
</dbReference>
<name>A0A1I3HIH3_9FLAO</name>
<comment type="similarity">
    <text evidence="9 15">Belongs to the L/F-transferase family.</text>
</comment>
<evidence type="ECO:0000256" key="6">
    <source>
        <dbReference type="ARBA" id="ARBA00050652"/>
    </source>
</evidence>
<evidence type="ECO:0000313" key="16">
    <source>
        <dbReference type="EMBL" id="SFI35578.1"/>
    </source>
</evidence>
<dbReference type="GO" id="GO:0008914">
    <property type="term" value="F:leucyl-tRNA--protein transferase activity"/>
    <property type="evidence" value="ECO:0007669"/>
    <property type="project" value="UniProtKB-UniRule"/>
</dbReference>
<dbReference type="FunFam" id="3.30.70.3550:FF:000001">
    <property type="entry name" value="Leucyl/phenylalanyl-tRNA--protein transferase"/>
    <property type="match status" value="1"/>
</dbReference>
<comment type="catalytic activity">
    <reaction evidence="7 15">
        <text>N-terminal L-lysyl-[protein] + L-leucyl-tRNA(Leu) = N-terminal L-leucyl-L-lysyl-[protein] + tRNA(Leu) + H(+)</text>
        <dbReference type="Rhea" id="RHEA:12340"/>
        <dbReference type="Rhea" id="RHEA-COMP:9613"/>
        <dbReference type="Rhea" id="RHEA-COMP:9622"/>
        <dbReference type="Rhea" id="RHEA-COMP:12670"/>
        <dbReference type="Rhea" id="RHEA-COMP:12671"/>
        <dbReference type="ChEBI" id="CHEBI:15378"/>
        <dbReference type="ChEBI" id="CHEBI:65249"/>
        <dbReference type="ChEBI" id="CHEBI:78442"/>
        <dbReference type="ChEBI" id="CHEBI:78494"/>
        <dbReference type="ChEBI" id="CHEBI:133043"/>
        <dbReference type="EC" id="2.3.2.6"/>
    </reaction>
</comment>
<dbReference type="Pfam" id="PF03588">
    <property type="entry name" value="Leu_Phe_trans"/>
    <property type="match status" value="1"/>
</dbReference>
<evidence type="ECO:0000256" key="9">
    <source>
        <dbReference type="ARBA" id="ARBA00061535"/>
    </source>
</evidence>
<evidence type="ECO:0000256" key="4">
    <source>
        <dbReference type="ARBA" id="ARBA00023315"/>
    </source>
</evidence>
<evidence type="ECO:0000256" key="12">
    <source>
        <dbReference type="ARBA" id="ARBA00077136"/>
    </source>
</evidence>
<dbReference type="InterPro" id="IPR042203">
    <property type="entry name" value="Leu/Phe-tRNA_Trfase_C"/>
</dbReference>
<sequence>MIFKSCAFGAGFNFYSLMFLLNSKEISFPNPEFYDSEDGLFAIGGDLSPERLQHAYEIGLFPWFNEGEEILWWCPDPRFVLFPDKLKISKSMRRVLNKEDFQFTENKCFREVLTKCQKIERTGQDGTWLSDELIDSLEKLNQQNIAQSIEVWQDEKLVGGFYGLQIGKVFCGESMFSEVSNASKAGFINFVSNNKNNFDLIDCQIHSEHLESLGAEMISKKAYLKILNKQNEA</sequence>
<dbReference type="Gene3D" id="3.40.630.70">
    <property type="entry name" value="Leucyl/phenylalanyl-tRNA-protein transferase, C-terminal domain"/>
    <property type="match status" value="1"/>
</dbReference>
<keyword evidence="17" id="KW-1185">Reference proteome</keyword>
<evidence type="ECO:0000256" key="13">
    <source>
        <dbReference type="ARBA" id="ARBA00077165"/>
    </source>
</evidence>
<keyword evidence="4 15" id="KW-0012">Acyltransferase</keyword>
<protein>
    <recommendedName>
        <fullName evidence="11 15">Leucyl/phenylalanyl-tRNA--protein transferase</fullName>
        <ecNumber evidence="10 15">2.3.2.6</ecNumber>
    </recommendedName>
    <alternativeName>
        <fullName evidence="12 15">L/F-transferase</fullName>
    </alternativeName>
    <alternativeName>
        <fullName evidence="13 15">Leucyltransferase</fullName>
    </alternativeName>
    <alternativeName>
        <fullName evidence="14 15">Phenyalanyltransferase</fullName>
    </alternativeName>
</protein>
<reference evidence="16 17" key="1">
    <citation type="submission" date="2016-10" db="EMBL/GenBank/DDBJ databases">
        <authorList>
            <person name="de Groot N.N."/>
        </authorList>
    </citation>
    <scope>NUCLEOTIDE SEQUENCE [LARGE SCALE GENOMIC DNA]</scope>
    <source>
        <strain evidence="16 17">DSM 26000</strain>
    </source>
</reference>
<comment type="catalytic activity">
    <reaction evidence="6 15">
        <text>N-terminal L-arginyl-[protein] + L-leucyl-tRNA(Leu) = N-terminal L-leucyl-L-arginyl-[protein] + tRNA(Leu) + H(+)</text>
        <dbReference type="Rhea" id="RHEA:50416"/>
        <dbReference type="Rhea" id="RHEA-COMP:9613"/>
        <dbReference type="Rhea" id="RHEA-COMP:9622"/>
        <dbReference type="Rhea" id="RHEA-COMP:12672"/>
        <dbReference type="Rhea" id="RHEA-COMP:12673"/>
        <dbReference type="ChEBI" id="CHEBI:15378"/>
        <dbReference type="ChEBI" id="CHEBI:64719"/>
        <dbReference type="ChEBI" id="CHEBI:78442"/>
        <dbReference type="ChEBI" id="CHEBI:78494"/>
        <dbReference type="ChEBI" id="CHEBI:133044"/>
        <dbReference type="EC" id="2.3.2.6"/>
    </reaction>
</comment>
<evidence type="ECO:0000256" key="7">
    <source>
        <dbReference type="ARBA" id="ARBA00051538"/>
    </source>
</evidence>
<dbReference type="EC" id="2.3.2.6" evidence="10 15"/>
<dbReference type="AlphaFoldDB" id="A0A1I3HIH3"/>
<dbReference type="InterPro" id="IPR016181">
    <property type="entry name" value="Acyl_CoA_acyltransferase"/>
</dbReference>
<evidence type="ECO:0000256" key="2">
    <source>
        <dbReference type="ARBA" id="ARBA00022490"/>
    </source>
</evidence>
<evidence type="ECO:0000256" key="8">
    <source>
        <dbReference type="ARBA" id="ARBA00054043"/>
    </source>
</evidence>
<keyword evidence="3 15" id="KW-0808">Transferase</keyword>
<evidence type="ECO:0000256" key="5">
    <source>
        <dbReference type="ARBA" id="ARBA00050607"/>
    </source>
</evidence>
<accession>A0A1I3HIH3</accession>
<dbReference type="InterPro" id="IPR004616">
    <property type="entry name" value="Leu/Phe-tRNA_Trfase"/>
</dbReference>
<dbReference type="NCBIfam" id="TIGR00667">
    <property type="entry name" value="aat"/>
    <property type="match status" value="1"/>
</dbReference>
<dbReference type="HAMAP" id="MF_00688">
    <property type="entry name" value="Leu_Phe_trans"/>
    <property type="match status" value="1"/>
</dbReference>
<dbReference type="InterPro" id="IPR042221">
    <property type="entry name" value="Leu/Phe-tRNA_Trfase_N"/>
</dbReference>
<evidence type="ECO:0000256" key="3">
    <source>
        <dbReference type="ARBA" id="ARBA00022679"/>
    </source>
</evidence>